<organism evidence="2 3">
    <name type="scientific">Glarea lozoyensis (strain ATCC 20868 / MF5171)</name>
    <dbReference type="NCBI Taxonomy" id="1116229"/>
    <lineage>
        <taxon>Eukaryota</taxon>
        <taxon>Fungi</taxon>
        <taxon>Dikarya</taxon>
        <taxon>Ascomycota</taxon>
        <taxon>Pezizomycotina</taxon>
        <taxon>Leotiomycetes</taxon>
        <taxon>Helotiales</taxon>
        <taxon>Helotiaceae</taxon>
        <taxon>Glarea</taxon>
    </lineage>
</organism>
<dbReference type="HOGENOM" id="CLU_040828_0_0_1"/>
<keyword evidence="3" id="KW-1185">Reference proteome</keyword>
<feature type="region of interest" description="Disordered" evidence="1">
    <location>
        <begin position="245"/>
        <end position="264"/>
    </location>
</feature>
<evidence type="ECO:0000313" key="2">
    <source>
        <dbReference type="EMBL" id="EPE24944.1"/>
    </source>
</evidence>
<dbReference type="EMBL" id="KE145372">
    <property type="protein sequence ID" value="EPE24944.1"/>
    <property type="molecule type" value="Genomic_DNA"/>
</dbReference>
<feature type="compositionally biased region" description="Basic and acidic residues" evidence="1">
    <location>
        <begin position="341"/>
        <end position="362"/>
    </location>
</feature>
<reference evidence="2 3" key="1">
    <citation type="journal article" date="2013" name="BMC Genomics">
        <title>Genomics-driven discovery of the pneumocandin biosynthetic gene cluster in the fungus Glarea lozoyensis.</title>
        <authorList>
            <person name="Chen L."/>
            <person name="Yue Q."/>
            <person name="Zhang X."/>
            <person name="Xiang M."/>
            <person name="Wang C."/>
            <person name="Li S."/>
            <person name="Che Y."/>
            <person name="Ortiz-Lopez F.J."/>
            <person name="Bills G.F."/>
            <person name="Liu X."/>
            <person name="An Z."/>
        </authorList>
    </citation>
    <scope>NUCLEOTIDE SEQUENCE [LARGE SCALE GENOMIC DNA]</scope>
    <source>
        <strain evidence="3">ATCC 20868 / MF5171</strain>
    </source>
</reference>
<dbReference type="KEGG" id="glz:GLAREA_11525"/>
<dbReference type="GeneID" id="19470566"/>
<protein>
    <submittedName>
        <fullName evidence="2">Uncharacterized protein</fullName>
    </submittedName>
</protein>
<dbReference type="AlphaFoldDB" id="S3CI51"/>
<dbReference type="OrthoDB" id="10305775at2759"/>
<dbReference type="Proteomes" id="UP000016922">
    <property type="component" value="Unassembled WGS sequence"/>
</dbReference>
<feature type="region of interest" description="Disordered" evidence="1">
    <location>
        <begin position="341"/>
        <end position="368"/>
    </location>
</feature>
<gene>
    <name evidence="2" type="ORF">GLAREA_11525</name>
</gene>
<accession>S3CI51</accession>
<proteinExistence type="predicted"/>
<sequence>MQPPTEPDNRQRELLDRSANLIERRYSEPNREIKVTSEQVWRGMLGLAFAQRQGFGLRRVRWNADTFAVHYIDYERYRENLEFDRVPLSSVDYFVAHGLGLFGGSVVSFQQLFPSVHWGWMEDPALALLISKLRAKARTADQIAEENNILVNQLEKQSTAARESIAELNTRLKEAEQKGNAEDVPRDTTGLEYVQVHADLARKKERISQLKEDLRVFRDKLLIREASLERNKERLKLAQEALQKRNSDVDSTSAERALQQKVDEAEQGRKKYIDEIEYRKERYRQVEIRLSTEEVARKNADDKAARLLNELSVSKDSIAAAEQKNATVSKLLSSCREKLKRAENGKRSAEEQASRLSDKLSQSEEEELRLTSVKTAAEAKIIELRNELSAAEKRVSKGPTPQTKKKITALEELVKDTDLTIAELTGALYASLSHLPRKNFKVQIETLRNHTLCRYESSRNKSEDAVVRHERFNKSIKIAEDISAYLTLIGENGDIEGEDWSISAGNKRKRVD</sequence>
<dbReference type="RefSeq" id="XP_008087859.1">
    <property type="nucleotide sequence ID" value="XM_008089668.1"/>
</dbReference>
<evidence type="ECO:0000313" key="3">
    <source>
        <dbReference type="Proteomes" id="UP000016922"/>
    </source>
</evidence>
<name>S3CI51_GLAL2</name>
<evidence type="ECO:0000256" key="1">
    <source>
        <dbReference type="SAM" id="MobiDB-lite"/>
    </source>
</evidence>